<feature type="compositionally biased region" description="Acidic residues" evidence="1">
    <location>
        <begin position="136"/>
        <end position="157"/>
    </location>
</feature>
<dbReference type="PANTHER" id="PTHR28207">
    <property type="entry name" value="ATP SYNTHASE SUBUNIT H, MITOCHONDRIAL"/>
    <property type="match status" value="1"/>
</dbReference>
<proteinExistence type="predicted"/>
<dbReference type="PANTHER" id="PTHR28207:SF1">
    <property type="entry name" value="ATP SYNTHASE SUBUNIT H, MITOCHONDRIAL"/>
    <property type="match status" value="1"/>
</dbReference>
<sequence length="157" mass="16966">MLSQLSRATVSLELPPDTISLAAVPSVDRGTGLTDSKRATSAVVAVARAARGNAIQSRCFIAPTISRRADFVQELYLKELKAYKTPIVKESDAEGHVQTFTMPKTPASPEESDLASNLQEYEQMAVETEGGMSADQGEDGDVELPDWLELEEDEAAH</sequence>
<feature type="region of interest" description="Disordered" evidence="1">
    <location>
        <begin position="124"/>
        <end position="157"/>
    </location>
</feature>
<organism evidence="2 3">
    <name type="scientific">Claviceps humidiphila</name>
    <dbReference type="NCBI Taxonomy" id="1294629"/>
    <lineage>
        <taxon>Eukaryota</taxon>
        <taxon>Fungi</taxon>
        <taxon>Dikarya</taxon>
        <taxon>Ascomycota</taxon>
        <taxon>Pezizomycotina</taxon>
        <taxon>Sordariomycetes</taxon>
        <taxon>Hypocreomycetidae</taxon>
        <taxon>Hypocreales</taxon>
        <taxon>Clavicipitaceae</taxon>
        <taxon>Claviceps</taxon>
    </lineage>
</organism>
<keyword evidence="3" id="KW-1185">Reference proteome</keyword>
<gene>
    <name evidence="2" type="ORF">E4U13_005419</name>
</gene>
<dbReference type="EMBL" id="SRQM01000439">
    <property type="protein sequence ID" value="KAG6110293.1"/>
    <property type="molecule type" value="Genomic_DNA"/>
</dbReference>
<dbReference type="Proteomes" id="UP000732380">
    <property type="component" value="Unassembled WGS sequence"/>
</dbReference>
<comment type="caution">
    <text evidence="2">The sequence shown here is derived from an EMBL/GenBank/DDBJ whole genome shotgun (WGS) entry which is preliminary data.</text>
</comment>
<dbReference type="InterPro" id="IPR019711">
    <property type="entry name" value="ATP_synth_F0_suH"/>
</dbReference>
<protein>
    <submittedName>
        <fullName evidence="2">Uncharacterized protein</fullName>
    </submittedName>
</protein>
<evidence type="ECO:0000313" key="3">
    <source>
        <dbReference type="Proteomes" id="UP000732380"/>
    </source>
</evidence>
<reference evidence="2 3" key="1">
    <citation type="journal article" date="2020" name="bioRxiv">
        <title>Whole genome comparisons of ergot fungi reveals the divergence and evolution of species within the genus Claviceps are the result of varying mechanisms driving genome evolution and host range expansion.</title>
        <authorList>
            <person name="Wyka S.A."/>
            <person name="Mondo S.J."/>
            <person name="Liu M."/>
            <person name="Dettman J."/>
            <person name="Nalam V."/>
            <person name="Broders K.D."/>
        </authorList>
    </citation>
    <scope>NUCLEOTIDE SEQUENCE [LARGE SCALE GENOMIC DNA]</scope>
    <source>
        <strain evidence="2 3">LM576</strain>
    </source>
</reference>
<accession>A0A9P7TV64</accession>
<dbReference type="AlphaFoldDB" id="A0A9P7TV64"/>
<dbReference type="Pfam" id="PF10775">
    <property type="entry name" value="ATP_sub_h"/>
    <property type="match status" value="1"/>
</dbReference>
<evidence type="ECO:0000313" key="2">
    <source>
        <dbReference type="EMBL" id="KAG6110293.1"/>
    </source>
</evidence>
<evidence type="ECO:0000256" key="1">
    <source>
        <dbReference type="SAM" id="MobiDB-lite"/>
    </source>
</evidence>
<dbReference type="GO" id="GO:0046933">
    <property type="term" value="F:proton-transporting ATP synthase activity, rotational mechanism"/>
    <property type="evidence" value="ECO:0007669"/>
    <property type="project" value="TreeGrafter"/>
</dbReference>
<name>A0A9P7TV64_9HYPO</name>